<sequence>MPMEEEEEEEISEDKNPGDKDFMPDGKTKDHEIFSKRPTMGCATSGTPCITLWLRLWIGLGAKPPLEAVSDGNRAQLNAMSLAFNEMSLKQYINVCFEKIRNPDKETNVRTFIRLDTAHFVHAFTGWNCFKSVLHPSIKRFYTYCFCLLIDCKDLDKFERILLLILIVCNTSYEDSIINVNGGKITPIDARNELENLISTRNIEEFFLNVSEQIEKFDLEEKPFTNNPSDSNKEDSPSISSWAGGIIKAANNQIVEGKKIQSFYLSSLVKPIIDVVVEFPLWTNICIPYTDLRAISRFMISLKHQEPLPTDAYTFLKLHLDYLIGGVNLFKLKVTKFVTTNFNNRTTKKSNLLNCQLSEINETDENNIGDVVKNTEENNEPFGDRSETTLNADEAPFHSNENSGESCTNNNYKNINIEDPDILNYNLSKITEEKNQKERYENWMGKGKDDNFDKFGWMNLETIEGEENMLNSSDSEQINDKYLYDEKVQDNVKEKDTINKITVSDDYTKNIDIDDSRTYAIDDDNDTLDNEVLKNVKVEKVGDHNYSFTTSTPLSSVKQKRTLVEAIEEVSRKKRNCGEYFQDNPGINVHNNFVVSDKKVIKKNIKYVLQNGFRCKAIKCNVVTISRTIFCQDNVNLLWIRLFANEPSLIEKNVCPSSGCKNNNTRNVPIFPINHQLLTERGFSTLDKALDFHSVIYNMYCNYCQGNKRIRRQFPNHYIYIELDIKTEGRECKLRDLPEYLNLSVTNEDDSARNLRYRLCGVAGYSPGHYVAFCRRISGAWVCYSDLTEKLESKPNSSKVLPHGVLYYVFQYYNFI</sequence>
<gene>
    <name evidence="2" type="ORF">HICCMSTLAB_LOCUS11178</name>
</gene>
<accession>A0A8J2MRH3</accession>
<dbReference type="OrthoDB" id="7701631at2759"/>
<organism evidence="2 3">
    <name type="scientific">Cotesia congregata</name>
    <name type="common">Parasitoid wasp</name>
    <name type="synonym">Apanteles congregatus</name>
    <dbReference type="NCBI Taxonomy" id="51543"/>
    <lineage>
        <taxon>Eukaryota</taxon>
        <taxon>Metazoa</taxon>
        <taxon>Ecdysozoa</taxon>
        <taxon>Arthropoda</taxon>
        <taxon>Hexapoda</taxon>
        <taxon>Insecta</taxon>
        <taxon>Pterygota</taxon>
        <taxon>Neoptera</taxon>
        <taxon>Endopterygota</taxon>
        <taxon>Hymenoptera</taxon>
        <taxon>Apocrita</taxon>
        <taxon>Ichneumonoidea</taxon>
        <taxon>Braconidae</taxon>
        <taxon>Microgastrinae</taxon>
        <taxon>Cotesia</taxon>
    </lineage>
</organism>
<feature type="compositionally biased region" description="Acidic residues" evidence="1">
    <location>
        <begin position="1"/>
        <end position="12"/>
    </location>
</feature>
<keyword evidence="3" id="KW-1185">Reference proteome</keyword>
<evidence type="ECO:0000313" key="2">
    <source>
        <dbReference type="EMBL" id="CAG5102776.1"/>
    </source>
</evidence>
<feature type="region of interest" description="Disordered" evidence="1">
    <location>
        <begin position="1"/>
        <end position="30"/>
    </location>
</feature>
<evidence type="ECO:0000256" key="1">
    <source>
        <dbReference type="SAM" id="MobiDB-lite"/>
    </source>
</evidence>
<comment type="caution">
    <text evidence="2">The sequence shown here is derived from an EMBL/GenBank/DDBJ whole genome shotgun (WGS) entry which is preliminary data.</text>
</comment>
<proteinExistence type="predicted"/>
<dbReference type="EMBL" id="CAJNRD030001123">
    <property type="protein sequence ID" value="CAG5102776.1"/>
    <property type="molecule type" value="Genomic_DNA"/>
</dbReference>
<dbReference type="SUPFAM" id="SSF54001">
    <property type="entry name" value="Cysteine proteinases"/>
    <property type="match status" value="1"/>
</dbReference>
<name>A0A8J2MRH3_COTCN</name>
<protein>
    <submittedName>
        <fullName evidence="2">Similar to NOF: 120.7 kDa protein in NOF-FB transposable element (Drosophila melanogaster)</fullName>
    </submittedName>
</protein>
<feature type="compositionally biased region" description="Basic and acidic residues" evidence="1">
    <location>
        <begin position="13"/>
        <end position="30"/>
    </location>
</feature>
<dbReference type="InterPro" id="IPR038765">
    <property type="entry name" value="Papain-like_cys_pep_sf"/>
</dbReference>
<evidence type="ECO:0000313" key="3">
    <source>
        <dbReference type="Proteomes" id="UP000786811"/>
    </source>
</evidence>
<reference evidence="2" key="1">
    <citation type="submission" date="2021-04" db="EMBL/GenBank/DDBJ databases">
        <authorList>
            <person name="Chebbi M.A.C M."/>
        </authorList>
    </citation>
    <scope>NUCLEOTIDE SEQUENCE</scope>
</reference>
<dbReference type="AlphaFoldDB" id="A0A8J2MRH3"/>
<dbReference type="Proteomes" id="UP000786811">
    <property type="component" value="Unassembled WGS sequence"/>
</dbReference>